<feature type="transmembrane region" description="Helical" evidence="1">
    <location>
        <begin position="71"/>
        <end position="89"/>
    </location>
</feature>
<keyword evidence="1" id="KW-0812">Transmembrane</keyword>
<feature type="transmembrane region" description="Helical" evidence="1">
    <location>
        <begin position="44"/>
        <end position="64"/>
    </location>
</feature>
<dbReference type="SUPFAM" id="SSF56219">
    <property type="entry name" value="DNase I-like"/>
    <property type="match status" value="1"/>
</dbReference>
<evidence type="ECO:0000256" key="1">
    <source>
        <dbReference type="SAM" id="Phobius"/>
    </source>
</evidence>
<name>A0ABV4CKJ0_9PSEU</name>
<dbReference type="RefSeq" id="WP_345358819.1">
    <property type="nucleotide sequence ID" value="NZ_BAABII010000004.1"/>
</dbReference>
<keyword evidence="3" id="KW-0540">Nuclease</keyword>
<dbReference type="Pfam" id="PF03372">
    <property type="entry name" value="Exo_endo_phos"/>
    <property type="match status" value="1"/>
</dbReference>
<accession>A0ABV4CKJ0</accession>
<feature type="domain" description="Endonuclease/exonuclease/phosphatase" evidence="2">
    <location>
        <begin position="107"/>
        <end position="313"/>
    </location>
</feature>
<reference evidence="3 4" key="1">
    <citation type="submission" date="2024-08" db="EMBL/GenBank/DDBJ databases">
        <title>Genome mining of Saccharopolyspora cebuensis PGLac3 from Nigerian medicinal plant.</title>
        <authorList>
            <person name="Ezeobiora C.E."/>
            <person name="Igbokwe N.H."/>
            <person name="Amin D.H."/>
            <person name="Mendie U.E."/>
        </authorList>
    </citation>
    <scope>NUCLEOTIDE SEQUENCE [LARGE SCALE GENOMIC DNA]</scope>
    <source>
        <strain evidence="3 4">PGLac3</strain>
    </source>
</reference>
<organism evidence="3 4">
    <name type="scientific">Saccharopolyspora cebuensis</name>
    <dbReference type="NCBI Taxonomy" id="418759"/>
    <lineage>
        <taxon>Bacteria</taxon>
        <taxon>Bacillati</taxon>
        <taxon>Actinomycetota</taxon>
        <taxon>Actinomycetes</taxon>
        <taxon>Pseudonocardiales</taxon>
        <taxon>Pseudonocardiaceae</taxon>
        <taxon>Saccharopolyspora</taxon>
    </lineage>
</organism>
<dbReference type="Proteomes" id="UP001564626">
    <property type="component" value="Unassembled WGS sequence"/>
</dbReference>
<dbReference type="InterPro" id="IPR005135">
    <property type="entry name" value="Endo/exonuclease/phosphatase"/>
</dbReference>
<keyword evidence="4" id="KW-1185">Reference proteome</keyword>
<protein>
    <submittedName>
        <fullName evidence="3">Endonuclease/exonuclease/phosphatase family protein</fullName>
    </submittedName>
</protein>
<sequence length="329" mass="34489">MQQVREEDRKPGGGVLTAFGALVTAVFVVWAVLPLTGWDTHRYVIALVSLTPYAVPCGALLLVVALMLRRWLIALVVALTTAGLVVGVAPRALTDEQPAEGAPLRMLSINTHLGEASPERIVDLVRTHRVDVLSVQELTPGLAAALDRAGLADVLPHRVYQPAPGGEGTGIASRFPAAPLSLVPETTLNQPSARIDVPGAGPVEVVAVHPIYPVGADTAGAWSRELAALPDPPAEDAPPRVLAGDFNATLDHTRVRAMLGRGYTDAADATGSGLLPTWPDGWFPPPVTIDHVLVSEDIGVRGYRTYEVPGADHRAILADLVVTPGGTPG</sequence>
<keyword evidence="3" id="KW-0378">Hydrolase</keyword>
<evidence type="ECO:0000259" key="2">
    <source>
        <dbReference type="Pfam" id="PF03372"/>
    </source>
</evidence>
<feature type="transmembrane region" description="Helical" evidence="1">
    <location>
        <begin position="12"/>
        <end position="32"/>
    </location>
</feature>
<evidence type="ECO:0000313" key="4">
    <source>
        <dbReference type="Proteomes" id="UP001564626"/>
    </source>
</evidence>
<evidence type="ECO:0000313" key="3">
    <source>
        <dbReference type="EMBL" id="MEY8041625.1"/>
    </source>
</evidence>
<keyword evidence="3" id="KW-0255">Endonuclease</keyword>
<keyword evidence="1" id="KW-1133">Transmembrane helix</keyword>
<dbReference type="Gene3D" id="3.60.10.10">
    <property type="entry name" value="Endonuclease/exonuclease/phosphatase"/>
    <property type="match status" value="1"/>
</dbReference>
<gene>
    <name evidence="3" type="ORF">AB8O55_19635</name>
</gene>
<dbReference type="InterPro" id="IPR036691">
    <property type="entry name" value="Endo/exonu/phosph_ase_sf"/>
</dbReference>
<proteinExistence type="predicted"/>
<dbReference type="GO" id="GO:0004519">
    <property type="term" value="F:endonuclease activity"/>
    <property type="evidence" value="ECO:0007669"/>
    <property type="project" value="UniProtKB-KW"/>
</dbReference>
<keyword evidence="1" id="KW-0472">Membrane</keyword>
<comment type="caution">
    <text evidence="3">The sequence shown here is derived from an EMBL/GenBank/DDBJ whole genome shotgun (WGS) entry which is preliminary data.</text>
</comment>
<dbReference type="EMBL" id="JBGEHV010000039">
    <property type="protein sequence ID" value="MEY8041625.1"/>
    <property type="molecule type" value="Genomic_DNA"/>
</dbReference>